<organism evidence="3">
    <name type="scientific">Zeugodacus cucurbitae</name>
    <name type="common">Melon fruit fly</name>
    <name type="synonym">Bactrocera cucurbitae</name>
    <dbReference type="NCBI Taxonomy" id="28588"/>
    <lineage>
        <taxon>Eukaryota</taxon>
        <taxon>Metazoa</taxon>
        <taxon>Ecdysozoa</taxon>
        <taxon>Arthropoda</taxon>
        <taxon>Hexapoda</taxon>
        <taxon>Insecta</taxon>
        <taxon>Pterygota</taxon>
        <taxon>Neoptera</taxon>
        <taxon>Endopterygota</taxon>
        <taxon>Diptera</taxon>
        <taxon>Brachycera</taxon>
        <taxon>Muscomorpha</taxon>
        <taxon>Tephritoidea</taxon>
        <taxon>Tephritidae</taxon>
        <taxon>Zeugodacus</taxon>
        <taxon>Zeugodacus</taxon>
    </lineage>
</organism>
<name>A0A0A1WWT6_ZEUCU</name>
<dbReference type="EMBL" id="GBXI01011429">
    <property type="protein sequence ID" value="JAD02863.1"/>
    <property type="molecule type" value="Transcribed_RNA"/>
</dbReference>
<evidence type="ECO:0000256" key="1">
    <source>
        <dbReference type="SAM" id="MobiDB-lite"/>
    </source>
</evidence>
<evidence type="ECO:0000256" key="2">
    <source>
        <dbReference type="SAM" id="SignalP"/>
    </source>
</evidence>
<reference evidence="3" key="2">
    <citation type="journal article" date="2015" name="Gigascience">
        <title>Reconstructing a comprehensive transcriptome assembly of a white-pupal translocated strain of the pest fruit fly Bactrocera cucurbitae.</title>
        <authorList>
            <person name="Sim S.B."/>
            <person name="Calla B."/>
            <person name="Hall B."/>
            <person name="DeRego T."/>
            <person name="Geib S.M."/>
        </authorList>
    </citation>
    <scope>NUCLEOTIDE SEQUENCE</scope>
</reference>
<feature type="chain" id="PRO_5001982817" evidence="2">
    <location>
        <begin position="26"/>
        <end position="291"/>
    </location>
</feature>
<feature type="compositionally biased region" description="Polar residues" evidence="1">
    <location>
        <begin position="223"/>
        <end position="235"/>
    </location>
</feature>
<reference evidence="3" key="1">
    <citation type="submission" date="2014-11" db="EMBL/GenBank/DDBJ databases">
        <authorList>
            <person name="Geib S."/>
        </authorList>
    </citation>
    <scope>NUCLEOTIDE SEQUENCE</scope>
</reference>
<feature type="signal peptide" evidence="2">
    <location>
        <begin position="1"/>
        <end position="25"/>
    </location>
</feature>
<sequence length="291" mass="32096">MTARKVILHLRSAIFFLYYIEYVAAQPTGVHIFHSLTHGFNSPQVQQSPDSISIGGMNGGYMAVHAELHPWQRHRHHNGHANHKHFNFVLGQPNFHDSGEFNTNNVGNAPPYILNHAAGPLEVPSVNVALTENTIMPHHPWHNPHSGRHHHRWHFGHRGRILDLDFHGGYEAGGFGQTAIFGTDERENTEPQRTTGEEGIGEQESSIPQRTSGDEQLAEGATDITTSTTPQAVISTTTETTEGTVEITEPTTKSYETTEVNDSVANQTSDATVTTEPTESTFAIDIRGEFA</sequence>
<proteinExistence type="predicted"/>
<dbReference type="AlphaFoldDB" id="A0A0A1WWT6"/>
<protein>
    <submittedName>
        <fullName evidence="3">Serine-aspartate repeat-containing protein C</fullName>
    </submittedName>
</protein>
<feature type="compositionally biased region" description="Low complexity" evidence="1">
    <location>
        <begin position="236"/>
        <end position="252"/>
    </location>
</feature>
<feature type="region of interest" description="Disordered" evidence="1">
    <location>
        <begin position="181"/>
        <end position="276"/>
    </location>
</feature>
<accession>A0A0A1WWT6</accession>
<feature type="compositionally biased region" description="Polar residues" evidence="1">
    <location>
        <begin position="253"/>
        <end position="276"/>
    </location>
</feature>
<gene>
    <name evidence="3" type="primary">sdrC</name>
    <name evidence="3" type="ORF">g.29175</name>
</gene>
<evidence type="ECO:0000313" key="3">
    <source>
        <dbReference type="EMBL" id="JAD02863.1"/>
    </source>
</evidence>
<keyword evidence="2" id="KW-0732">Signal</keyword>